<organism evidence="2 3">
    <name type="scientific">Alternaria dauci</name>
    <dbReference type="NCBI Taxonomy" id="48095"/>
    <lineage>
        <taxon>Eukaryota</taxon>
        <taxon>Fungi</taxon>
        <taxon>Dikarya</taxon>
        <taxon>Ascomycota</taxon>
        <taxon>Pezizomycotina</taxon>
        <taxon>Dothideomycetes</taxon>
        <taxon>Pleosporomycetidae</taxon>
        <taxon>Pleosporales</taxon>
        <taxon>Pleosporineae</taxon>
        <taxon>Pleosporaceae</taxon>
        <taxon>Alternaria</taxon>
        <taxon>Alternaria sect. Porri</taxon>
    </lineage>
</organism>
<dbReference type="EMBL" id="JBHGVX010000010">
    <property type="protein sequence ID" value="KAL1791759.1"/>
    <property type="molecule type" value="Genomic_DNA"/>
</dbReference>
<dbReference type="GeneID" id="96089832"/>
<gene>
    <name evidence="2" type="ORF">ACET3X_009510</name>
</gene>
<dbReference type="Proteomes" id="UP001578633">
    <property type="component" value="Chromosome 10"/>
</dbReference>
<dbReference type="RefSeq" id="XP_069302343.1">
    <property type="nucleotide sequence ID" value="XM_069455743.1"/>
</dbReference>
<feature type="region of interest" description="Disordered" evidence="1">
    <location>
        <begin position="91"/>
        <end position="115"/>
    </location>
</feature>
<keyword evidence="3" id="KW-1185">Reference proteome</keyword>
<reference evidence="2 3" key="1">
    <citation type="submission" date="2024-09" db="EMBL/GenBank/DDBJ databases">
        <title>T2T genomes of carrot and Alternaria dauci and their utility for understanding host-pathogen interaction during carrot leaf blight disease.</title>
        <authorList>
            <person name="Liu W."/>
            <person name="Xu S."/>
            <person name="Ou C."/>
            <person name="Liu X."/>
            <person name="Zhuang F."/>
            <person name="Deng X.W."/>
        </authorList>
    </citation>
    <scope>NUCLEOTIDE SEQUENCE [LARGE SCALE GENOMIC DNA]</scope>
    <source>
        <strain evidence="2 3">A2016</strain>
    </source>
</reference>
<protein>
    <submittedName>
        <fullName evidence="2">Uncharacterized protein</fullName>
    </submittedName>
</protein>
<evidence type="ECO:0000256" key="1">
    <source>
        <dbReference type="SAM" id="MobiDB-lite"/>
    </source>
</evidence>
<evidence type="ECO:0000313" key="2">
    <source>
        <dbReference type="EMBL" id="KAL1791759.1"/>
    </source>
</evidence>
<comment type="caution">
    <text evidence="2">The sequence shown here is derived from an EMBL/GenBank/DDBJ whole genome shotgun (WGS) entry which is preliminary data.</text>
</comment>
<name>A0ABR3U787_9PLEO</name>
<proteinExistence type="predicted"/>
<sequence length="115" mass="12872">MTPAPSVSPTTLATLARSHKAERDNTWVYSNGMYSFISEYDGRLVTVKPCRTATTLDYHGTHSLMRLDGNRCSGCNRVLDPNDDGAYNGRYRGGHEGWHSHDEDLNDPQIENQCP</sequence>
<feature type="compositionally biased region" description="Basic and acidic residues" evidence="1">
    <location>
        <begin position="93"/>
        <end position="103"/>
    </location>
</feature>
<evidence type="ECO:0000313" key="3">
    <source>
        <dbReference type="Proteomes" id="UP001578633"/>
    </source>
</evidence>
<accession>A0ABR3U787</accession>